<dbReference type="InterPro" id="IPR003961">
    <property type="entry name" value="FN3_dom"/>
</dbReference>
<feature type="region of interest" description="Disordered" evidence="1">
    <location>
        <begin position="105"/>
        <end position="145"/>
    </location>
</feature>
<evidence type="ECO:0000256" key="2">
    <source>
        <dbReference type="SAM" id="SignalP"/>
    </source>
</evidence>
<reference evidence="5" key="2">
    <citation type="submission" date="2016-04" db="EMBL/GenBank/DDBJ databases">
        <title>First Complete Genome Sequence of a Subdivision 6 Acidobacterium.</title>
        <authorList>
            <person name="Huang S."/>
            <person name="Vieira S."/>
            <person name="Bunk B."/>
            <person name="Riedel T."/>
            <person name="Sproeer C."/>
            <person name="Overmann J."/>
        </authorList>
    </citation>
    <scope>NUCLEOTIDE SEQUENCE [LARGE SCALE GENOMIC DNA]</scope>
    <source>
        <strain evidence="5">DSM 100886 HEG_-6_39</strain>
    </source>
</reference>
<keyword evidence="2" id="KW-0732">Signal</keyword>
<dbReference type="STRING" id="1855912.LuPra_05474"/>
<reference evidence="4 5" key="1">
    <citation type="journal article" date="2016" name="Genome Announc.">
        <title>First Complete Genome Sequence of a Subdivision 6 Acidobacterium Strain.</title>
        <authorList>
            <person name="Huang S."/>
            <person name="Vieira S."/>
            <person name="Bunk B."/>
            <person name="Riedel T."/>
            <person name="Sproer C."/>
            <person name="Overmann J."/>
        </authorList>
    </citation>
    <scope>NUCLEOTIDE SEQUENCE [LARGE SCALE GENOMIC DNA]</scope>
    <source>
        <strain evidence="5">DSM 100886 HEG_-6_39</strain>
    </source>
</reference>
<feature type="compositionally biased region" description="Low complexity" evidence="1">
    <location>
        <begin position="116"/>
        <end position="134"/>
    </location>
</feature>
<proteinExistence type="predicted"/>
<evidence type="ECO:0000313" key="5">
    <source>
        <dbReference type="Proteomes" id="UP000076079"/>
    </source>
</evidence>
<dbReference type="PROSITE" id="PS50853">
    <property type="entry name" value="FN3"/>
    <property type="match status" value="1"/>
</dbReference>
<organism evidence="4 5">
    <name type="scientific">Luteitalea pratensis</name>
    <dbReference type="NCBI Taxonomy" id="1855912"/>
    <lineage>
        <taxon>Bacteria</taxon>
        <taxon>Pseudomonadati</taxon>
        <taxon>Acidobacteriota</taxon>
        <taxon>Vicinamibacteria</taxon>
        <taxon>Vicinamibacterales</taxon>
        <taxon>Vicinamibacteraceae</taxon>
        <taxon>Luteitalea</taxon>
    </lineage>
</organism>
<dbReference type="PROSITE" id="PS51257">
    <property type="entry name" value="PROKAR_LIPOPROTEIN"/>
    <property type="match status" value="1"/>
</dbReference>
<evidence type="ECO:0000313" key="4">
    <source>
        <dbReference type="EMBL" id="AMY12201.1"/>
    </source>
</evidence>
<gene>
    <name evidence="4" type="ORF">LuPra_05474</name>
</gene>
<evidence type="ECO:0000259" key="3">
    <source>
        <dbReference type="PROSITE" id="PS50853"/>
    </source>
</evidence>
<feature type="domain" description="Fibronectin type-III" evidence="3">
    <location>
        <begin position="374"/>
        <end position="467"/>
    </location>
</feature>
<dbReference type="AlphaFoldDB" id="A0A143PV11"/>
<dbReference type="InterPro" id="IPR036116">
    <property type="entry name" value="FN3_sf"/>
</dbReference>
<dbReference type="KEGG" id="abac:LuPra_05474"/>
<sequence length="467" mass="48595" precursor="true">MHCARPLLLSVLLASMLPITTACGKKGPPLAPHRPSPAAISDVTASRLGETVQVQFTVPTGNGDGSTPADLAYVDVYAATGKPEGPLARALTVREMEGLLTHVGRVEVQPPPPPEGEVQPGKAGEQAQPAAAPTPAAPVDPRPAQGDVVRVEETLTDTLRTTIFEHPDAAKVAKIRAAVGDDVDDAPVPSTEGTGRILLWPQPETQVARHYIVIPYSTRGTAGPPSTPLAVPLVPAPPAPPAPAVTHDATSFTLTWTTPPGAQMPIQPTVTDAAYKAAMAAKQEDALLPARPLVLYGTPQSYRVYEVPAPGVTSPPPGGPINTTPIETTTFNDPRMTFGVARCYALRTVEKRGAVTIESPLSPSTCVTAVDTYPPPAPTGLVAVGSGGGVSLIWEPVTAPDLLGYLVLRGVEGEALKPITETPVTEATYRDTSAQAGVMYIYAVVAVDKSTPANASPESNRVRESAR</sequence>
<dbReference type="SUPFAM" id="SSF49265">
    <property type="entry name" value="Fibronectin type III"/>
    <property type="match status" value="1"/>
</dbReference>
<dbReference type="Gene3D" id="2.60.40.10">
    <property type="entry name" value="Immunoglobulins"/>
    <property type="match status" value="1"/>
</dbReference>
<feature type="signal peptide" evidence="2">
    <location>
        <begin position="1"/>
        <end position="24"/>
    </location>
</feature>
<protein>
    <recommendedName>
        <fullName evidence="3">Fibronectin type-III domain-containing protein</fullName>
    </recommendedName>
</protein>
<name>A0A143PV11_LUTPR</name>
<feature type="chain" id="PRO_5007512024" description="Fibronectin type-III domain-containing protein" evidence="2">
    <location>
        <begin position="25"/>
        <end position="467"/>
    </location>
</feature>
<dbReference type="Proteomes" id="UP000076079">
    <property type="component" value="Chromosome"/>
</dbReference>
<dbReference type="InterPro" id="IPR013783">
    <property type="entry name" value="Ig-like_fold"/>
</dbReference>
<evidence type="ECO:0000256" key="1">
    <source>
        <dbReference type="SAM" id="MobiDB-lite"/>
    </source>
</evidence>
<accession>A0A143PV11</accession>
<keyword evidence="5" id="KW-1185">Reference proteome</keyword>
<dbReference type="EMBL" id="CP015136">
    <property type="protein sequence ID" value="AMY12201.1"/>
    <property type="molecule type" value="Genomic_DNA"/>
</dbReference>